<dbReference type="FunFam" id="1.20.1640.10:FF:000001">
    <property type="entry name" value="Efflux pump membrane transporter"/>
    <property type="match status" value="1"/>
</dbReference>
<comment type="caution">
    <text evidence="9">The sequence shown here is derived from an EMBL/GenBank/DDBJ whole genome shotgun (WGS) entry which is preliminary data.</text>
</comment>
<feature type="transmembrane region" description="Helical" evidence="8">
    <location>
        <begin position="521"/>
        <end position="543"/>
    </location>
</feature>
<gene>
    <name evidence="9" type="ORF">FHR99_003055</name>
</gene>
<dbReference type="RefSeq" id="WP_183411544.1">
    <property type="nucleotide sequence ID" value="NZ_JACHWY010000003.1"/>
</dbReference>
<dbReference type="AlphaFoldDB" id="A0A7W4Z8B0"/>
<dbReference type="Pfam" id="PF00873">
    <property type="entry name" value="ACR_tran"/>
    <property type="match status" value="1"/>
</dbReference>
<feature type="transmembrane region" description="Helical" evidence="8">
    <location>
        <begin position="431"/>
        <end position="451"/>
    </location>
</feature>
<evidence type="ECO:0000256" key="2">
    <source>
        <dbReference type="ARBA" id="ARBA00022448"/>
    </source>
</evidence>
<dbReference type="SUPFAM" id="SSF82693">
    <property type="entry name" value="Multidrug efflux transporter AcrB pore domain, PN1, PN2, PC1 and PC2 subdomains"/>
    <property type="match status" value="3"/>
</dbReference>
<feature type="transmembrane region" description="Helical" evidence="8">
    <location>
        <begin position="855"/>
        <end position="874"/>
    </location>
</feature>
<keyword evidence="7 8" id="KW-0472">Membrane</keyword>
<evidence type="ECO:0000313" key="10">
    <source>
        <dbReference type="Proteomes" id="UP000537130"/>
    </source>
</evidence>
<evidence type="ECO:0000256" key="3">
    <source>
        <dbReference type="ARBA" id="ARBA00022475"/>
    </source>
</evidence>
<feature type="transmembrane region" description="Helical" evidence="8">
    <location>
        <begin position="463"/>
        <end position="490"/>
    </location>
</feature>
<feature type="transmembrane region" description="Helical" evidence="8">
    <location>
        <begin position="12"/>
        <end position="29"/>
    </location>
</feature>
<dbReference type="Gene3D" id="1.20.1640.10">
    <property type="entry name" value="Multidrug efflux transporter AcrB transmembrane domain"/>
    <property type="match status" value="2"/>
</dbReference>
<keyword evidence="5 8" id="KW-0812">Transmembrane</keyword>
<evidence type="ECO:0000256" key="5">
    <source>
        <dbReference type="ARBA" id="ARBA00022692"/>
    </source>
</evidence>
<feature type="transmembrane region" description="Helical" evidence="8">
    <location>
        <begin position="334"/>
        <end position="353"/>
    </location>
</feature>
<dbReference type="Gene3D" id="3.30.70.1320">
    <property type="entry name" value="Multidrug efflux transporter AcrB pore domain like"/>
    <property type="match status" value="1"/>
</dbReference>
<evidence type="ECO:0000256" key="1">
    <source>
        <dbReference type="ARBA" id="ARBA00004429"/>
    </source>
</evidence>
<dbReference type="Gene3D" id="3.30.2090.10">
    <property type="entry name" value="Multidrug efflux transporter AcrB TolC docking domain, DN and DC subdomains"/>
    <property type="match status" value="2"/>
</dbReference>
<dbReference type="GO" id="GO:0005886">
    <property type="term" value="C:plasma membrane"/>
    <property type="evidence" value="ECO:0007669"/>
    <property type="project" value="UniProtKB-SubCell"/>
</dbReference>
<keyword evidence="10" id="KW-1185">Reference proteome</keyword>
<feature type="transmembrane region" description="Helical" evidence="8">
    <location>
        <begin position="881"/>
        <end position="901"/>
    </location>
</feature>
<dbReference type="PANTHER" id="PTHR32063:SF14">
    <property type="entry name" value="BLL4319 PROTEIN"/>
    <property type="match status" value="1"/>
</dbReference>
<feature type="transmembrane region" description="Helical" evidence="8">
    <location>
        <begin position="982"/>
        <end position="1010"/>
    </location>
</feature>
<dbReference type="Gene3D" id="3.30.70.1430">
    <property type="entry name" value="Multidrug efflux transporter AcrB pore domain"/>
    <property type="match status" value="2"/>
</dbReference>
<reference evidence="9 10" key="1">
    <citation type="submission" date="2020-08" db="EMBL/GenBank/DDBJ databases">
        <title>Genomic Encyclopedia of Type Strains, Phase III (KMG-III): the genomes of soil and plant-associated and newly described type strains.</title>
        <authorList>
            <person name="Whitman W."/>
        </authorList>
    </citation>
    <scope>NUCLEOTIDE SEQUENCE [LARGE SCALE GENOMIC DNA]</scope>
    <source>
        <strain evidence="9 10">CECT 8654</strain>
    </source>
</reference>
<dbReference type="SUPFAM" id="SSF82714">
    <property type="entry name" value="Multidrug efflux transporter AcrB TolC docking domain, DN and DC subdomains"/>
    <property type="match status" value="2"/>
</dbReference>
<dbReference type="InterPro" id="IPR027463">
    <property type="entry name" value="AcrB_DN_DC_subdom"/>
</dbReference>
<keyword evidence="2" id="KW-0813">Transport</keyword>
<dbReference type="Proteomes" id="UP000537130">
    <property type="component" value="Unassembled WGS sequence"/>
</dbReference>
<evidence type="ECO:0000256" key="8">
    <source>
        <dbReference type="SAM" id="Phobius"/>
    </source>
</evidence>
<proteinExistence type="predicted"/>
<dbReference type="SUPFAM" id="SSF82866">
    <property type="entry name" value="Multidrug efflux transporter AcrB transmembrane domain"/>
    <property type="match status" value="2"/>
</dbReference>
<protein>
    <submittedName>
        <fullName evidence="9">Multidrug efflux pump</fullName>
    </submittedName>
</protein>
<evidence type="ECO:0000313" key="9">
    <source>
        <dbReference type="EMBL" id="MBB3048781.1"/>
    </source>
</evidence>
<dbReference type="Gene3D" id="3.30.70.1440">
    <property type="entry name" value="Multidrug efflux transporter AcrB pore domain"/>
    <property type="match status" value="1"/>
</dbReference>
<dbReference type="PANTHER" id="PTHR32063">
    <property type="match status" value="1"/>
</dbReference>
<dbReference type="PRINTS" id="PR00702">
    <property type="entry name" value="ACRIFLAVINRP"/>
</dbReference>
<sequence>MLLSDTAVKRPVFAVVISLLLVAFGLVSFERLALREYPDIDPPVVSIRTNYTGASAAVVESRVTQLIEDSIAGIEGIKTISSSSADGTSAISIEFDINRDIDSAANDVRDRVSGVMGNLPEEADPPEVQKSDADERVIMWLNLVSESMDTLQLTDYAERYLVDRFSTIDGVARVRVSGGLEYAMRIWLDRKAMAARGLTATDIENALRSENVELPAGTVKSLDRDFIVKLDRNYRTEEDFRKLVIGRGGDGYLIRLQDVARVELGAAEWRRMFRGNGVNMVGLGVIKQSTANTLAVTREAKKLRDRIKATLPEGMDIKQSFDSSVFVESAISEVYSTLFIAAGLVILVILLFLGDWRAMMVPAVTVPVSLIATFSVLYGLGYSINLLTLLALVLAIGMVVDDGIVVLENIHRRMSEGESPLVAAYRGARQVGFAVVATTLVLIAVFVPITFLQDDVGRLFGEFAVAMAAAVGFSSLVALTLSPVICAKLLKADNGRHRISKAGDRIFSALQRRYHNGLKRALHAPLIMGLVLVAALATCYGLFKQIPQEFAPKEDRGVFFLIINGPEGASFDYTTQRVLEIEEKLMPLVDGGDIERLLLRAPRGFGGGEDFSGAMGIIVLTPFDSGRRDAYAIMADARARVSDISGVMVFPIMPQALGGHANKAVQFVIGGADYDELARWRDRIVSEATDNPGLIGIDSDYRESKPQLRVSIDRERAASLGVQLVDINRTLETLLGSRKVTTFMRDGEEYDVILEGEPDGQRSPGDLNNIYVRSSTTDRLIPLSNLVTLEDRADAATLNRYNRMRAITIDAAVGGDYTLGEALTYLEQLTREVAPEAVIDFKGESLKLKTSSGDIYFIFALALMVVFLVMAAQFESFVHPFVIMLTVPLAIAGALIGLSLFGQTINIYSQVALIMLVGLATKNGILIVEFANQLRDEGKAFEDALVEASGQRLRPILMTSITTIMGAVPLILASGAGAEARFVIGIVVASGVSLATVLTLFVVPLAYYLLARNTHTPLTVTRQLDAELSAAESSQPKP</sequence>
<evidence type="ECO:0000256" key="4">
    <source>
        <dbReference type="ARBA" id="ARBA00022519"/>
    </source>
</evidence>
<evidence type="ECO:0000256" key="6">
    <source>
        <dbReference type="ARBA" id="ARBA00022989"/>
    </source>
</evidence>
<name>A0A7W4Z8B0_9GAMM</name>
<accession>A0A7W4Z8B0</accession>
<dbReference type="EMBL" id="JACHWY010000003">
    <property type="protein sequence ID" value="MBB3048781.1"/>
    <property type="molecule type" value="Genomic_DNA"/>
</dbReference>
<feature type="transmembrane region" description="Helical" evidence="8">
    <location>
        <begin position="956"/>
        <end position="976"/>
    </location>
</feature>
<keyword evidence="3" id="KW-1003">Cell membrane</keyword>
<feature type="transmembrane region" description="Helical" evidence="8">
    <location>
        <begin position="907"/>
        <end position="931"/>
    </location>
</feature>
<comment type="subcellular location">
    <subcellularLocation>
        <location evidence="1">Cell inner membrane</location>
        <topology evidence="1">Multi-pass membrane protein</topology>
    </subcellularLocation>
</comment>
<keyword evidence="6 8" id="KW-1133">Transmembrane helix</keyword>
<keyword evidence="4" id="KW-0997">Cell inner membrane</keyword>
<dbReference type="GO" id="GO:0042910">
    <property type="term" value="F:xenobiotic transmembrane transporter activity"/>
    <property type="evidence" value="ECO:0007669"/>
    <property type="project" value="TreeGrafter"/>
</dbReference>
<organism evidence="9 10">
    <name type="scientific">Litorivivens lipolytica</name>
    <dbReference type="NCBI Taxonomy" id="1524264"/>
    <lineage>
        <taxon>Bacteria</taxon>
        <taxon>Pseudomonadati</taxon>
        <taxon>Pseudomonadota</taxon>
        <taxon>Gammaproteobacteria</taxon>
        <taxon>Litorivivens</taxon>
    </lineage>
</organism>
<dbReference type="InterPro" id="IPR001036">
    <property type="entry name" value="Acrflvin-R"/>
</dbReference>
<evidence type="ECO:0000256" key="7">
    <source>
        <dbReference type="ARBA" id="ARBA00023136"/>
    </source>
</evidence>